<evidence type="ECO:0000313" key="2">
    <source>
        <dbReference type="EMBL" id="MDQ0198651.1"/>
    </source>
</evidence>
<evidence type="ECO:0000256" key="1">
    <source>
        <dbReference type="SAM" id="Phobius"/>
    </source>
</evidence>
<name>A0ABT9XSW3_9BACI</name>
<evidence type="ECO:0000313" key="3">
    <source>
        <dbReference type="Proteomes" id="UP001224122"/>
    </source>
</evidence>
<reference evidence="2 3" key="1">
    <citation type="submission" date="2023-07" db="EMBL/GenBank/DDBJ databases">
        <title>Genomic Encyclopedia of Type Strains, Phase IV (KMG-IV): sequencing the most valuable type-strain genomes for metagenomic binning, comparative biology and taxonomic classification.</title>
        <authorList>
            <person name="Goeker M."/>
        </authorList>
    </citation>
    <scope>NUCLEOTIDE SEQUENCE [LARGE SCALE GENOMIC DNA]</scope>
    <source>
        <strain evidence="2 3">DSM 27594</strain>
    </source>
</reference>
<sequence length="96" mass="10294">MDQHQGGKEKSGSLKDLWLGIGIAVGIYLLGLLIMFTMPPFILVYILLSPIALIVITIISFKKGKKQLGQGLLIGIGIDILLFAACFGIFFSNLGG</sequence>
<accession>A0ABT9XSW3</accession>
<dbReference type="Proteomes" id="UP001224122">
    <property type="component" value="Unassembled WGS sequence"/>
</dbReference>
<comment type="caution">
    <text evidence="2">The sequence shown here is derived from an EMBL/GenBank/DDBJ whole genome shotgun (WGS) entry which is preliminary data.</text>
</comment>
<dbReference type="RefSeq" id="WP_307406660.1">
    <property type="nucleotide sequence ID" value="NZ_JAUSTW010000002.1"/>
</dbReference>
<keyword evidence="1" id="KW-1133">Transmembrane helix</keyword>
<dbReference type="EMBL" id="JAUSTW010000002">
    <property type="protein sequence ID" value="MDQ0198651.1"/>
    <property type="molecule type" value="Genomic_DNA"/>
</dbReference>
<feature type="transmembrane region" description="Helical" evidence="1">
    <location>
        <begin position="17"/>
        <end position="36"/>
    </location>
</feature>
<organism evidence="2 3">
    <name type="scientific">Neobacillus ginsengisoli</name>
    <dbReference type="NCBI Taxonomy" id="904295"/>
    <lineage>
        <taxon>Bacteria</taxon>
        <taxon>Bacillati</taxon>
        <taxon>Bacillota</taxon>
        <taxon>Bacilli</taxon>
        <taxon>Bacillales</taxon>
        <taxon>Bacillaceae</taxon>
        <taxon>Neobacillus</taxon>
    </lineage>
</organism>
<keyword evidence="1" id="KW-0472">Membrane</keyword>
<feature type="transmembrane region" description="Helical" evidence="1">
    <location>
        <begin position="73"/>
        <end position="91"/>
    </location>
</feature>
<protein>
    <submittedName>
        <fullName evidence="2">ABC-type multidrug transport system permease subunit</fullName>
    </submittedName>
</protein>
<gene>
    <name evidence="2" type="ORF">J2S10_001792</name>
</gene>
<feature type="transmembrane region" description="Helical" evidence="1">
    <location>
        <begin position="42"/>
        <end position="61"/>
    </location>
</feature>
<proteinExistence type="predicted"/>
<keyword evidence="3" id="KW-1185">Reference proteome</keyword>
<keyword evidence="1" id="KW-0812">Transmembrane</keyword>